<dbReference type="PANTHER" id="PTHR44019">
    <property type="entry name" value="WD REPEAT-CONTAINING PROTEIN 55"/>
    <property type="match status" value="1"/>
</dbReference>
<dbReference type="Proteomes" id="UP000672032">
    <property type="component" value="Chromosome 5"/>
</dbReference>
<keyword evidence="8" id="KW-1185">Reference proteome</keyword>
<feature type="compositionally biased region" description="Basic residues" evidence="6">
    <location>
        <begin position="405"/>
        <end position="416"/>
    </location>
</feature>
<proteinExistence type="inferred from homology"/>
<keyword evidence="3" id="KW-0677">Repeat</keyword>
<sequence>MFENLCTLPLSSELFTQALHPTEPILSVGLSAGHVQSFRLPAAESSAEDEDGDTSVVSTGTSTIDTEWRTRRHKGSCRTLGYSHDGEVLYSAGTDSLLKAAASATGQVTSKIRIPNSNTDALDPPTLLHALSPQTLLLATDSCALHLYDLRDVSSFKSGKPAQTLHPHDDYISSLSPLPPTEMSTSGFSKQWITTGGTTLAVTDLRRGILVKSEDQEEELLSSVFVGGLPARGKYGREKVCVGNGNGVITLWEKGVWDDQSERIIVDGGGKAGGESLDAMAAVPEALEGSYGGKCVVVGCGDGSVRVVRVGGTKGVVEDLKHDDIEAVVAVGFDVGGRLISGGGETVKVWQQKFEDEDEDDDEEEEAEADVEDNEEVVGGGGKRALEKGSDDSDAQDSDEEDGGRKKRKKKKRGKKGQVGNGILGFKGME</sequence>
<dbReference type="OrthoDB" id="2288928at2759"/>
<gene>
    <name evidence="7" type="ORF">DSL72_008124</name>
</gene>
<evidence type="ECO:0000313" key="8">
    <source>
        <dbReference type="Proteomes" id="UP000672032"/>
    </source>
</evidence>
<evidence type="ECO:0000256" key="4">
    <source>
        <dbReference type="ARBA" id="ARBA00039238"/>
    </source>
</evidence>
<feature type="compositionally biased region" description="Gly residues" evidence="6">
    <location>
        <begin position="417"/>
        <end position="430"/>
    </location>
</feature>
<reference evidence="7" key="1">
    <citation type="submission" date="2020-10" db="EMBL/GenBank/DDBJ databases">
        <title>Genome Sequence of Monilinia vaccinii-corymbosi Sheds Light on Mummy Berry Disease Infection of Blueberry and Mating Type.</title>
        <authorList>
            <person name="Yow A.G."/>
            <person name="Zhang Y."/>
            <person name="Bansal K."/>
            <person name="Eacker S.M."/>
            <person name="Sullivan S."/>
            <person name="Liachko I."/>
            <person name="Cubeta M.A."/>
            <person name="Rollins J.A."/>
            <person name="Ashrafi H."/>
        </authorList>
    </citation>
    <scope>NUCLEOTIDE SEQUENCE</scope>
    <source>
        <strain evidence="7">RL-1</strain>
    </source>
</reference>
<dbReference type="EMBL" id="CP063409">
    <property type="protein sequence ID" value="QSZ35255.1"/>
    <property type="molecule type" value="Genomic_DNA"/>
</dbReference>
<evidence type="ECO:0000313" key="7">
    <source>
        <dbReference type="EMBL" id="QSZ35255.1"/>
    </source>
</evidence>
<dbReference type="SUPFAM" id="SSF50978">
    <property type="entry name" value="WD40 repeat-like"/>
    <property type="match status" value="1"/>
</dbReference>
<dbReference type="AlphaFoldDB" id="A0A8A3PJS1"/>
<feature type="compositionally biased region" description="Acidic residues" evidence="6">
    <location>
        <begin position="355"/>
        <end position="376"/>
    </location>
</feature>
<accession>A0A8A3PJS1</accession>
<protein>
    <recommendedName>
        <fullName evidence="4">WD repeat-containing protein JIP5</fullName>
    </recommendedName>
    <alternativeName>
        <fullName evidence="5">WD repeat-containing protein jip5</fullName>
    </alternativeName>
</protein>
<name>A0A8A3PJS1_9HELO</name>
<feature type="region of interest" description="Disordered" evidence="6">
    <location>
        <begin position="354"/>
        <end position="430"/>
    </location>
</feature>
<feature type="compositionally biased region" description="Acidic residues" evidence="6">
    <location>
        <begin position="392"/>
        <end position="402"/>
    </location>
</feature>
<evidence type="ECO:0000256" key="5">
    <source>
        <dbReference type="ARBA" id="ARBA00039514"/>
    </source>
</evidence>
<dbReference type="InterPro" id="IPR036322">
    <property type="entry name" value="WD40_repeat_dom_sf"/>
</dbReference>
<dbReference type="InterPro" id="IPR015943">
    <property type="entry name" value="WD40/YVTN_repeat-like_dom_sf"/>
</dbReference>
<feature type="region of interest" description="Disordered" evidence="6">
    <location>
        <begin position="42"/>
        <end position="62"/>
    </location>
</feature>
<dbReference type="InterPro" id="IPR050505">
    <property type="entry name" value="WDR55/POC1"/>
</dbReference>
<comment type="similarity">
    <text evidence="1">Belongs to the WD repeat WDR55 family.</text>
</comment>
<dbReference type="PANTHER" id="PTHR44019:SF20">
    <property type="entry name" value="WD REPEAT-CONTAINING PROTEIN 55"/>
    <property type="match status" value="1"/>
</dbReference>
<organism evidence="7 8">
    <name type="scientific">Monilinia vaccinii-corymbosi</name>
    <dbReference type="NCBI Taxonomy" id="61207"/>
    <lineage>
        <taxon>Eukaryota</taxon>
        <taxon>Fungi</taxon>
        <taxon>Dikarya</taxon>
        <taxon>Ascomycota</taxon>
        <taxon>Pezizomycotina</taxon>
        <taxon>Leotiomycetes</taxon>
        <taxon>Helotiales</taxon>
        <taxon>Sclerotiniaceae</taxon>
        <taxon>Monilinia</taxon>
    </lineage>
</organism>
<evidence type="ECO:0000256" key="6">
    <source>
        <dbReference type="SAM" id="MobiDB-lite"/>
    </source>
</evidence>
<evidence type="ECO:0000256" key="1">
    <source>
        <dbReference type="ARBA" id="ARBA00007625"/>
    </source>
</evidence>
<dbReference type="Gene3D" id="2.130.10.10">
    <property type="entry name" value="YVTN repeat-like/Quinoprotein amine dehydrogenase"/>
    <property type="match status" value="1"/>
</dbReference>
<evidence type="ECO:0000256" key="2">
    <source>
        <dbReference type="ARBA" id="ARBA00022574"/>
    </source>
</evidence>
<evidence type="ECO:0000256" key="3">
    <source>
        <dbReference type="ARBA" id="ARBA00022737"/>
    </source>
</evidence>
<keyword evidence="2" id="KW-0853">WD repeat</keyword>